<comment type="caution">
    <text evidence="2">The sequence shown here is derived from an EMBL/GenBank/DDBJ whole genome shotgun (WGS) entry which is preliminary data.</text>
</comment>
<keyword evidence="1" id="KW-0175">Coiled coil</keyword>
<dbReference type="RefSeq" id="WP_132006177.1">
    <property type="nucleotide sequence ID" value="NZ_JABUHM010000004.1"/>
</dbReference>
<dbReference type="EMBL" id="SLVV01000006">
    <property type="protein sequence ID" value="TCN24938.1"/>
    <property type="molecule type" value="Genomic_DNA"/>
</dbReference>
<dbReference type="Proteomes" id="UP000295689">
    <property type="component" value="Unassembled WGS sequence"/>
</dbReference>
<evidence type="ECO:0000256" key="1">
    <source>
        <dbReference type="SAM" id="Coils"/>
    </source>
</evidence>
<accession>A0A4R2BDB7</accession>
<dbReference type="AlphaFoldDB" id="A0A4R2BDB7"/>
<evidence type="ECO:0000313" key="3">
    <source>
        <dbReference type="Proteomes" id="UP000295689"/>
    </source>
</evidence>
<keyword evidence="3" id="KW-1185">Reference proteome</keyword>
<sequence length="228" mass="26588">MGLYVNRKTPGIFQKKHIKNFENNQYIFHENYLKTIMDEQRELNRQLADSASKSAAHNEAYVRELINQRDIQESMVYSLNTLADSATKSAENNDVCIKGLLNQIAFQETLLQNINRKLQEYDQTSAALFDQLKKQEKMKDAIDRQFDLQDVYHTTLMDRFDDLAAANSKTDRKLEHLTSVMFERASHLSEKLDDQFKKLASFILSLIIKPKNKPDMNFDSLDNKKNIM</sequence>
<organism evidence="2 3">
    <name type="scientific">Mesobacillus foraminis</name>
    <dbReference type="NCBI Taxonomy" id="279826"/>
    <lineage>
        <taxon>Bacteria</taxon>
        <taxon>Bacillati</taxon>
        <taxon>Bacillota</taxon>
        <taxon>Bacilli</taxon>
        <taxon>Bacillales</taxon>
        <taxon>Bacillaceae</taxon>
        <taxon>Mesobacillus</taxon>
    </lineage>
</organism>
<evidence type="ECO:0000313" key="2">
    <source>
        <dbReference type="EMBL" id="TCN24938.1"/>
    </source>
</evidence>
<gene>
    <name evidence="2" type="ORF">EV146_106139</name>
</gene>
<feature type="coiled-coil region" evidence="1">
    <location>
        <begin position="97"/>
        <end position="131"/>
    </location>
</feature>
<name>A0A4R2BDB7_9BACI</name>
<reference evidence="2 3" key="1">
    <citation type="journal article" date="2015" name="Stand. Genomic Sci.">
        <title>Genomic Encyclopedia of Bacterial and Archaeal Type Strains, Phase III: the genomes of soil and plant-associated and newly described type strains.</title>
        <authorList>
            <person name="Whitman W.B."/>
            <person name="Woyke T."/>
            <person name="Klenk H.P."/>
            <person name="Zhou Y."/>
            <person name="Lilburn T.G."/>
            <person name="Beck B.J."/>
            <person name="De Vos P."/>
            <person name="Vandamme P."/>
            <person name="Eisen J.A."/>
            <person name="Garrity G."/>
            <person name="Hugenholtz P."/>
            <person name="Kyrpides N.C."/>
        </authorList>
    </citation>
    <scope>NUCLEOTIDE SEQUENCE [LARGE SCALE GENOMIC DNA]</scope>
    <source>
        <strain evidence="2 3">CV53</strain>
    </source>
</reference>
<proteinExistence type="predicted"/>
<protein>
    <submittedName>
        <fullName evidence="2">Uncharacterized protein</fullName>
    </submittedName>
</protein>